<sequence length="190" mass="19863">MRSTVTSSAWLLSVLASVALLQGCDHKDKTPQQTLAPPIVDAPAQQPSTVSTANLPPPEVVEPAKPATPPAPQPQEQPKKPVHHKKKPAPTTQQPTQEASANPSGSAANPIGQLSGASSGDQRSQAEDDINTTEKGLNGITRHLNDNETKTAAQIKEFLKQARAALNSGDVDGALTLAKKAKVLLAELSQ</sequence>
<dbReference type="RefSeq" id="WP_263333064.1">
    <property type="nucleotide sequence ID" value="NZ_JAGSYH010000001.1"/>
</dbReference>
<feature type="region of interest" description="Disordered" evidence="1">
    <location>
        <begin position="28"/>
        <end position="146"/>
    </location>
</feature>
<feature type="compositionally biased region" description="Polar residues" evidence="1">
    <location>
        <begin position="45"/>
        <end position="54"/>
    </location>
</feature>
<feature type="chain" id="PRO_5045378351" description="Lipoprotein" evidence="2">
    <location>
        <begin position="22"/>
        <end position="190"/>
    </location>
</feature>
<evidence type="ECO:0000313" key="3">
    <source>
        <dbReference type="EMBL" id="MFC5864517.1"/>
    </source>
</evidence>
<organism evidence="3 4">
    <name type="scientific">Acidicapsa dinghuensis</name>
    <dbReference type="NCBI Taxonomy" id="2218256"/>
    <lineage>
        <taxon>Bacteria</taxon>
        <taxon>Pseudomonadati</taxon>
        <taxon>Acidobacteriota</taxon>
        <taxon>Terriglobia</taxon>
        <taxon>Terriglobales</taxon>
        <taxon>Acidobacteriaceae</taxon>
        <taxon>Acidicapsa</taxon>
    </lineage>
</organism>
<feature type="compositionally biased region" description="Low complexity" evidence="1">
    <location>
        <begin position="99"/>
        <end position="110"/>
    </location>
</feature>
<keyword evidence="2" id="KW-0732">Signal</keyword>
<keyword evidence="4" id="KW-1185">Reference proteome</keyword>
<dbReference type="EMBL" id="JBHSPH010000010">
    <property type="protein sequence ID" value="MFC5864517.1"/>
    <property type="molecule type" value="Genomic_DNA"/>
</dbReference>
<comment type="caution">
    <text evidence="3">The sequence shown here is derived from an EMBL/GenBank/DDBJ whole genome shotgun (WGS) entry which is preliminary data.</text>
</comment>
<evidence type="ECO:0008006" key="5">
    <source>
        <dbReference type="Google" id="ProtNLM"/>
    </source>
</evidence>
<dbReference type="PROSITE" id="PS51257">
    <property type="entry name" value="PROKAR_LIPOPROTEIN"/>
    <property type="match status" value="1"/>
</dbReference>
<evidence type="ECO:0000256" key="2">
    <source>
        <dbReference type="SAM" id="SignalP"/>
    </source>
</evidence>
<accession>A0ABW1EJP2</accession>
<reference evidence="4" key="1">
    <citation type="journal article" date="2019" name="Int. J. Syst. Evol. Microbiol.">
        <title>The Global Catalogue of Microorganisms (GCM) 10K type strain sequencing project: providing services to taxonomists for standard genome sequencing and annotation.</title>
        <authorList>
            <consortium name="The Broad Institute Genomics Platform"/>
            <consortium name="The Broad Institute Genome Sequencing Center for Infectious Disease"/>
            <person name="Wu L."/>
            <person name="Ma J."/>
        </authorList>
    </citation>
    <scope>NUCLEOTIDE SEQUENCE [LARGE SCALE GENOMIC DNA]</scope>
    <source>
        <strain evidence="4">JCM 4087</strain>
    </source>
</reference>
<name>A0ABW1EJP2_9BACT</name>
<feature type="compositionally biased region" description="Pro residues" evidence="1">
    <location>
        <begin position="55"/>
        <end position="75"/>
    </location>
</feature>
<evidence type="ECO:0000313" key="4">
    <source>
        <dbReference type="Proteomes" id="UP001596091"/>
    </source>
</evidence>
<proteinExistence type="predicted"/>
<feature type="signal peptide" evidence="2">
    <location>
        <begin position="1"/>
        <end position="21"/>
    </location>
</feature>
<protein>
    <recommendedName>
        <fullName evidence="5">Lipoprotein</fullName>
    </recommendedName>
</protein>
<gene>
    <name evidence="3" type="ORF">ACFPT7_19575</name>
</gene>
<dbReference type="Proteomes" id="UP001596091">
    <property type="component" value="Unassembled WGS sequence"/>
</dbReference>
<evidence type="ECO:0000256" key="1">
    <source>
        <dbReference type="SAM" id="MobiDB-lite"/>
    </source>
</evidence>